<dbReference type="InterPro" id="IPR010681">
    <property type="entry name" value="PRF/CT"/>
</dbReference>
<dbReference type="GO" id="GO:0005615">
    <property type="term" value="C:extracellular space"/>
    <property type="evidence" value="ECO:0007669"/>
    <property type="project" value="UniProtKB-KW"/>
</dbReference>
<reference evidence="5 6" key="1">
    <citation type="journal article" date="2018" name="Nat. Ecol. Evol.">
        <title>Shark genomes provide insights into elasmobranch evolution and the origin of vertebrates.</title>
        <authorList>
            <person name="Hara Y"/>
            <person name="Yamaguchi K"/>
            <person name="Onimaru K"/>
            <person name="Kadota M"/>
            <person name="Koyanagi M"/>
            <person name="Keeley SD"/>
            <person name="Tatsumi K"/>
            <person name="Tanaka K"/>
            <person name="Motone F"/>
            <person name="Kageyama Y"/>
            <person name="Nozu R"/>
            <person name="Adachi N"/>
            <person name="Nishimura O"/>
            <person name="Nakagawa R"/>
            <person name="Tanegashima C"/>
            <person name="Kiyatake I"/>
            <person name="Matsumoto R"/>
            <person name="Murakumo K"/>
            <person name="Nishida K"/>
            <person name="Terakita A"/>
            <person name="Kuratani S"/>
            <person name="Sato K"/>
            <person name="Hyodo S Kuraku.S."/>
        </authorList>
    </citation>
    <scope>NUCLEOTIDE SEQUENCE [LARGE SCALE GENOMIC DNA]</scope>
</reference>
<dbReference type="Pfam" id="PF06875">
    <property type="entry name" value="PRF"/>
    <property type="match status" value="1"/>
</dbReference>
<dbReference type="Proteomes" id="UP000287033">
    <property type="component" value="Unassembled WGS sequence"/>
</dbReference>
<evidence type="ECO:0000256" key="1">
    <source>
        <dbReference type="ARBA" id="ARBA00004613"/>
    </source>
</evidence>
<dbReference type="PANTHER" id="PTHR21353:SF8">
    <property type="entry name" value="CARDIOTROPHIN-2"/>
    <property type="match status" value="1"/>
</dbReference>
<accession>A0A401T1C2</accession>
<keyword evidence="3" id="KW-0202">Cytokine</keyword>
<organism evidence="5 6">
    <name type="scientific">Chiloscyllium punctatum</name>
    <name type="common">Brownbanded bambooshark</name>
    <name type="synonym">Hemiscyllium punctatum</name>
    <dbReference type="NCBI Taxonomy" id="137246"/>
    <lineage>
        <taxon>Eukaryota</taxon>
        <taxon>Metazoa</taxon>
        <taxon>Chordata</taxon>
        <taxon>Craniata</taxon>
        <taxon>Vertebrata</taxon>
        <taxon>Chondrichthyes</taxon>
        <taxon>Elasmobranchii</taxon>
        <taxon>Galeomorphii</taxon>
        <taxon>Galeoidea</taxon>
        <taxon>Orectolobiformes</taxon>
        <taxon>Hemiscylliidae</taxon>
        <taxon>Chiloscyllium</taxon>
    </lineage>
</organism>
<comment type="similarity">
    <text evidence="2">Belongs to the IL-6 superfamily.</text>
</comment>
<evidence type="ECO:0008006" key="7">
    <source>
        <dbReference type="Google" id="ProtNLM"/>
    </source>
</evidence>
<dbReference type="Gene3D" id="1.20.1250.10">
    <property type="match status" value="1"/>
</dbReference>
<evidence type="ECO:0000313" key="6">
    <source>
        <dbReference type="Proteomes" id="UP000287033"/>
    </source>
</evidence>
<keyword evidence="4" id="KW-0964">Secreted</keyword>
<name>A0A401T1C2_CHIPU</name>
<comment type="caution">
    <text evidence="5">The sequence shown here is derived from an EMBL/GenBank/DDBJ whole genome shotgun (WGS) entry which is preliminary data.</text>
</comment>
<evidence type="ECO:0000256" key="2">
    <source>
        <dbReference type="ARBA" id="ARBA00007432"/>
    </source>
</evidence>
<dbReference type="PANTHER" id="PTHR21353">
    <property type="match status" value="1"/>
</dbReference>
<gene>
    <name evidence="5" type="ORF">chiPu_0014947</name>
</gene>
<dbReference type="InterPro" id="IPR009079">
    <property type="entry name" value="4_helix_cytokine-like_core"/>
</dbReference>
<dbReference type="OrthoDB" id="9948731at2759"/>
<dbReference type="AlphaFoldDB" id="A0A401T1C2"/>
<dbReference type="GO" id="GO:0007166">
    <property type="term" value="P:cell surface receptor signaling pathway"/>
    <property type="evidence" value="ECO:0007669"/>
    <property type="project" value="TreeGrafter"/>
</dbReference>
<proteinExistence type="inferred from homology"/>
<evidence type="ECO:0000313" key="5">
    <source>
        <dbReference type="EMBL" id="GCC36453.1"/>
    </source>
</evidence>
<protein>
    <recommendedName>
        <fullName evidence="7">Ciliary neurotrophic factor</fullName>
    </recommendedName>
</protein>
<dbReference type="SUPFAM" id="SSF47266">
    <property type="entry name" value="4-helical cytokines"/>
    <property type="match status" value="1"/>
</dbReference>
<dbReference type="OMA" id="YIVIREY"/>
<keyword evidence="6" id="KW-1185">Reference proteome</keyword>
<dbReference type="STRING" id="137246.A0A401T1C2"/>
<evidence type="ECO:0000256" key="3">
    <source>
        <dbReference type="ARBA" id="ARBA00022514"/>
    </source>
</evidence>
<comment type="subcellular location">
    <subcellularLocation>
        <location evidence="1">Secreted</location>
    </subcellularLocation>
</comment>
<dbReference type="GO" id="GO:0005125">
    <property type="term" value="F:cytokine activity"/>
    <property type="evidence" value="ECO:0007669"/>
    <property type="project" value="UniProtKB-KW"/>
</dbReference>
<dbReference type="EMBL" id="BEZZ01000834">
    <property type="protein sequence ID" value="GCC36453.1"/>
    <property type="molecule type" value="Genomic_DNA"/>
</dbReference>
<evidence type="ECO:0000256" key="4">
    <source>
        <dbReference type="ARBA" id="ARBA00022525"/>
    </source>
</evidence>
<sequence length="151" mass="17174">MGLPFSDPGFSLPDVTLVGLYSPSIGYLAWRRLTDTERLSETYRAYSLQLEYLQLVLDDLQTLGLGQGPSQLTEQLTFTRTQLQSLVSNLRSLLEALAQPLPIIDKPLDSEANGASDFKRKLRGYFVCREYAHWVKRTLRDFTLLSDRFPA</sequence>